<dbReference type="Pfam" id="PF02288">
    <property type="entry name" value="Dehydratase_MU"/>
    <property type="match status" value="1"/>
</dbReference>
<dbReference type="Gene3D" id="3.40.50.10150">
    <property type="entry name" value="B12-dependent dehydatase associated subunit"/>
    <property type="match status" value="1"/>
</dbReference>
<feature type="compositionally biased region" description="Basic and acidic residues" evidence="1">
    <location>
        <begin position="138"/>
        <end position="148"/>
    </location>
</feature>
<gene>
    <name evidence="2" type="ORF">HSACCH_00258</name>
</gene>
<dbReference type="InParanoid" id="M5DY71"/>
<comment type="caution">
    <text evidence="2">The sequence shown here is derived from an EMBL/GenBank/DDBJ whole genome shotgun (WGS) entry which is preliminary data.</text>
</comment>
<dbReference type="eggNOG" id="ENOG503354T">
    <property type="taxonomic scope" value="Bacteria"/>
</dbReference>
<feature type="compositionally biased region" description="Basic and acidic residues" evidence="1">
    <location>
        <begin position="158"/>
        <end position="175"/>
    </location>
</feature>
<name>M5DY71_9FIRM</name>
<dbReference type="STRING" id="1293054.HSACCH_00258"/>
<dbReference type="EMBL" id="CAUI01000005">
    <property type="protein sequence ID" value="CCU77900.1"/>
    <property type="molecule type" value="Genomic_DNA"/>
</dbReference>
<proteinExistence type="predicted"/>
<reference evidence="3" key="1">
    <citation type="journal article" date="2013" name="Genome Announc.">
        <title>Genome Sequence of Halanaerobium saccharolyticum subsp. saccharolyticum Strain DSM 6643T, a Halophilic Hydrogen-Producing Bacterium.</title>
        <authorList>
            <person name="Kivisto A."/>
            <person name="Larjo A."/>
            <person name="Ciranna A."/>
            <person name="Santala V."/>
            <person name="Roos C."/>
            <person name="Karp M."/>
        </authorList>
    </citation>
    <scope>NUCLEOTIDE SEQUENCE [LARGE SCALE GENOMIC DNA]</scope>
    <source>
        <strain evidence="3">DSM 6643</strain>
    </source>
</reference>
<keyword evidence="3" id="KW-1185">Reference proteome</keyword>
<evidence type="ECO:0000313" key="2">
    <source>
        <dbReference type="EMBL" id="CCU77900.1"/>
    </source>
</evidence>
<dbReference type="InterPro" id="IPR010254">
    <property type="entry name" value="B12-dep_deHydtase_bsu"/>
</dbReference>
<dbReference type="InterPro" id="IPR003208">
    <property type="entry name" value="Dehydtase/Dehydtase_re"/>
</dbReference>
<sequence>MVDQSNKPSVYIGLQKKYESNHLFYNVCYGLEEEGIPFDSYFSEDKVNQIAHDAAQKSRLGVGIAVGDDDQIVIQHKKMNVDNPFFKKKIEKYFQAKIMGSNAARLVKGIPIKEISKEDDYYTISKSEDTENNSVTKNIEKNTTKSAEKNIANSNSENNEKLDSKKNIDSNDESDAVKEITKLVMETLKNIENSN</sequence>
<evidence type="ECO:0000313" key="3">
    <source>
        <dbReference type="Proteomes" id="UP000012063"/>
    </source>
</evidence>
<accession>M5DY71</accession>
<evidence type="ECO:0000256" key="1">
    <source>
        <dbReference type="SAM" id="MobiDB-lite"/>
    </source>
</evidence>
<dbReference type="AlphaFoldDB" id="M5DY71"/>
<dbReference type="SUPFAM" id="SSF52968">
    <property type="entry name" value="B12-dependent dehydatase associated subunit"/>
    <property type="match status" value="1"/>
</dbReference>
<dbReference type="OrthoDB" id="308037at2"/>
<protein>
    <submittedName>
        <fullName evidence="2">Diol/glycerol dehydratase reactivation factor small subunit</fullName>
    </submittedName>
</protein>
<feature type="region of interest" description="Disordered" evidence="1">
    <location>
        <begin position="129"/>
        <end position="175"/>
    </location>
</feature>
<organism evidence="2 3">
    <name type="scientific">Halanaerobium saccharolyticum subsp. saccharolyticum DSM 6643</name>
    <dbReference type="NCBI Taxonomy" id="1293054"/>
    <lineage>
        <taxon>Bacteria</taxon>
        <taxon>Bacillati</taxon>
        <taxon>Bacillota</taxon>
        <taxon>Clostridia</taxon>
        <taxon>Halanaerobiales</taxon>
        <taxon>Halanaerobiaceae</taxon>
        <taxon>Halanaerobium</taxon>
    </lineage>
</organism>
<dbReference type="Proteomes" id="UP000012063">
    <property type="component" value="Unassembled WGS sequence"/>
</dbReference>
<dbReference type="RefSeq" id="WP_005487273.1">
    <property type="nucleotide sequence ID" value="NZ_CAUI01000005.1"/>
</dbReference>